<evidence type="ECO:0000256" key="1">
    <source>
        <dbReference type="SAM" id="MobiDB-lite"/>
    </source>
</evidence>
<evidence type="ECO:0000313" key="2">
    <source>
        <dbReference type="EMBL" id="MBB5049878.1"/>
    </source>
</evidence>
<evidence type="ECO:0000313" key="3">
    <source>
        <dbReference type="Proteomes" id="UP000542353"/>
    </source>
</evidence>
<feature type="compositionally biased region" description="Polar residues" evidence="1">
    <location>
        <begin position="56"/>
        <end position="73"/>
    </location>
</feature>
<dbReference type="RefSeq" id="WP_184262596.1">
    <property type="nucleotide sequence ID" value="NZ_JACHIH010000050.1"/>
</dbReference>
<protein>
    <submittedName>
        <fullName evidence="2">Non-homologous end joining protein Ku</fullName>
    </submittedName>
</protein>
<organism evidence="2 3">
    <name type="scientific">Rhodopseudomonas rhenobacensis</name>
    <dbReference type="NCBI Taxonomy" id="87461"/>
    <lineage>
        <taxon>Bacteria</taxon>
        <taxon>Pseudomonadati</taxon>
        <taxon>Pseudomonadota</taxon>
        <taxon>Alphaproteobacteria</taxon>
        <taxon>Hyphomicrobiales</taxon>
        <taxon>Nitrobacteraceae</taxon>
        <taxon>Rhodopseudomonas</taxon>
    </lineage>
</organism>
<sequence length="73" mass="8122">MRKLIGFDDDTLDKLTQLGRDRMATLQELADEAFADLLKKHGIPIDLKDALRRSAGVSNKPATTKRNSQGAKR</sequence>
<dbReference type="EMBL" id="JACHIH010000050">
    <property type="protein sequence ID" value="MBB5049878.1"/>
    <property type="molecule type" value="Genomic_DNA"/>
</dbReference>
<dbReference type="Proteomes" id="UP000542353">
    <property type="component" value="Unassembled WGS sequence"/>
</dbReference>
<keyword evidence="3" id="KW-1185">Reference proteome</keyword>
<name>A0A7W8E174_9BRAD</name>
<feature type="region of interest" description="Disordered" evidence="1">
    <location>
        <begin position="51"/>
        <end position="73"/>
    </location>
</feature>
<reference evidence="2 3" key="1">
    <citation type="submission" date="2020-08" db="EMBL/GenBank/DDBJ databases">
        <title>Genomic Encyclopedia of Type Strains, Phase IV (KMG-IV): sequencing the most valuable type-strain genomes for metagenomic binning, comparative biology and taxonomic classification.</title>
        <authorList>
            <person name="Goeker M."/>
        </authorList>
    </citation>
    <scope>NUCLEOTIDE SEQUENCE [LARGE SCALE GENOMIC DNA]</scope>
    <source>
        <strain evidence="2 3">DSM 12706</strain>
    </source>
</reference>
<comment type="caution">
    <text evidence="2">The sequence shown here is derived from an EMBL/GenBank/DDBJ whole genome shotgun (WGS) entry which is preliminary data.</text>
</comment>
<proteinExistence type="predicted"/>
<accession>A0A7W8E174</accession>
<gene>
    <name evidence="2" type="ORF">HNR60_004662</name>
</gene>
<dbReference type="AlphaFoldDB" id="A0A7W8E174"/>